<protein>
    <submittedName>
        <fullName evidence="2">RNase H-fold protein, predicted Holliday junction resolvase</fullName>
    </submittedName>
</protein>
<dbReference type="InterPro" id="IPR012337">
    <property type="entry name" value="RNaseH-like_sf"/>
</dbReference>
<dbReference type="STRING" id="1123291.SAMN04490355_10113"/>
<gene>
    <name evidence="2" type="ORF">SAMN04490355_10113</name>
</gene>
<organism evidence="2 3">
    <name type="scientific">Pelosinus propionicus DSM 13327</name>
    <dbReference type="NCBI Taxonomy" id="1123291"/>
    <lineage>
        <taxon>Bacteria</taxon>
        <taxon>Bacillati</taxon>
        <taxon>Bacillota</taxon>
        <taxon>Negativicutes</taxon>
        <taxon>Selenomonadales</taxon>
        <taxon>Sporomusaceae</taxon>
        <taxon>Pelosinus</taxon>
    </lineage>
</organism>
<accession>A0A1I4J612</accession>
<dbReference type="OrthoDB" id="5161at2"/>
<proteinExistence type="predicted"/>
<feature type="domain" description="Tex protein YqgF-like" evidence="1">
    <location>
        <begin position="6"/>
        <end position="87"/>
    </location>
</feature>
<evidence type="ECO:0000313" key="3">
    <source>
        <dbReference type="Proteomes" id="UP000199520"/>
    </source>
</evidence>
<dbReference type="SUPFAM" id="SSF53098">
    <property type="entry name" value="Ribonuclease H-like"/>
    <property type="match status" value="1"/>
</dbReference>
<name>A0A1I4J612_9FIRM</name>
<dbReference type="InterPro" id="IPR037027">
    <property type="entry name" value="YqgF/RNaseH-like_dom_sf"/>
</dbReference>
<evidence type="ECO:0000259" key="1">
    <source>
        <dbReference type="Pfam" id="PF16921"/>
    </source>
</evidence>
<dbReference type="Proteomes" id="UP000199520">
    <property type="component" value="Unassembled WGS sequence"/>
</dbReference>
<dbReference type="AlphaFoldDB" id="A0A1I4J612"/>
<dbReference type="Pfam" id="PF16921">
    <property type="entry name" value="Tex_YqgF"/>
    <property type="match status" value="1"/>
</dbReference>
<keyword evidence="3" id="KW-1185">Reference proteome</keyword>
<dbReference type="EMBL" id="FOTS01000011">
    <property type="protein sequence ID" value="SFL61651.1"/>
    <property type="molecule type" value="Genomic_DNA"/>
</dbReference>
<reference evidence="3" key="1">
    <citation type="submission" date="2016-10" db="EMBL/GenBank/DDBJ databases">
        <authorList>
            <person name="Varghese N."/>
            <person name="Submissions S."/>
        </authorList>
    </citation>
    <scope>NUCLEOTIDE SEQUENCE [LARGE SCALE GENOMIC DNA]</scope>
    <source>
        <strain evidence="3">DSM 13327</strain>
    </source>
</reference>
<evidence type="ECO:0000313" key="2">
    <source>
        <dbReference type="EMBL" id="SFL61651.1"/>
    </source>
</evidence>
<dbReference type="GO" id="GO:0006139">
    <property type="term" value="P:nucleobase-containing compound metabolic process"/>
    <property type="evidence" value="ECO:0007669"/>
    <property type="project" value="InterPro"/>
</dbReference>
<dbReference type="Gene3D" id="3.30.420.140">
    <property type="entry name" value="YqgF/RNase H-like domain"/>
    <property type="match status" value="1"/>
</dbReference>
<dbReference type="RefSeq" id="WP_090934628.1">
    <property type="nucleotide sequence ID" value="NZ_FOTS01000011.1"/>
</dbReference>
<sequence>MTTNQTIISIDPGREKCGIAAVHQEKGVLQKNIISTQDLPFIIQEWLNTYHTKTVIMGNGTSSKDAKNLLEKILINGQSLEVTLVDEYRTTDDGRRRYWQENPPQGFWRLIPVTMQTPPQPVDDYVAVILAERYLEIVNK</sequence>
<dbReference type="InterPro" id="IPR032639">
    <property type="entry name" value="Tex_YqgF"/>
</dbReference>